<dbReference type="RefSeq" id="WP_406696736.1">
    <property type="nucleotide sequence ID" value="NZ_CP155447.1"/>
</dbReference>
<feature type="domain" description="VOC" evidence="1">
    <location>
        <begin position="1"/>
        <end position="129"/>
    </location>
</feature>
<evidence type="ECO:0000313" key="2">
    <source>
        <dbReference type="EMBL" id="XBH03991.1"/>
    </source>
</evidence>
<dbReference type="AlphaFoldDB" id="A0AAU7CH64"/>
<evidence type="ECO:0000259" key="1">
    <source>
        <dbReference type="PROSITE" id="PS51819"/>
    </source>
</evidence>
<dbReference type="Gene3D" id="3.10.180.10">
    <property type="entry name" value="2,3-Dihydroxybiphenyl 1,2-Dioxygenase, domain 1"/>
    <property type="match status" value="1"/>
</dbReference>
<dbReference type="EMBL" id="CP155447">
    <property type="protein sequence ID" value="XBH03991.1"/>
    <property type="molecule type" value="Genomic_DNA"/>
</dbReference>
<dbReference type="InterPro" id="IPR004360">
    <property type="entry name" value="Glyas_Fos-R_dOase_dom"/>
</dbReference>
<protein>
    <submittedName>
        <fullName evidence="2">VOC family protein</fullName>
    </submittedName>
</protein>
<dbReference type="PROSITE" id="PS51819">
    <property type="entry name" value="VOC"/>
    <property type="match status" value="1"/>
</dbReference>
<sequence length="136" mass="15234">MAGQVTSVFMYVEDVLKSLEFYNEVVGAEVAQIHAEEEGAPISLAILRIGDFSLMLHPREAHAAEFADTRPGVGIHLQLRVDDIDAFYQHCLDEGAMLSVSNEPTDQSWGWREFALKDPDGYVWSIYQDKSGGQWT</sequence>
<dbReference type="InterPro" id="IPR037523">
    <property type="entry name" value="VOC_core"/>
</dbReference>
<reference evidence="2" key="1">
    <citation type="submission" date="2024-05" db="EMBL/GenBank/DDBJ databases">
        <title>Planctomycetes of the genus Singulisphaera possess chitinolytic capabilities.</title>
        <authorList>
            <person name="Ivanova A."/>
        </authorList>
    </citation>
    <scope>NUCLEOTIDE SEQUENCE</scope>
    <source>
        <strain evidence="2">Ch08T</strain>
    </source>
</reference>
<accession>A0AAU7CH64</accession>
<organism evidence="2">
    <name type="scientific">Singulisphaera sp. Ch08</name>
    <dbReference type="NCBI Taxonomy" id="3120278"/>
    <lineage>
        <taxon>Bacteria</taxon>
        <taxon>Pseudomonadati</taxon>
        <taxon>Planctomycetota</taxon>
        <taxon>Planctomycetia</taxon>
        <taxon>Isosphaerales</taxon>
        <taxon>Isosphaeraceae</taxon>
        <taxon>Singulisphaera</taxon>
    </lineage>
</organism>
<dbReference type="InterPro" id="IPR029068">
    <property type="entry name" value="Glyas_Bleomycin-R_OHBP_Dase"/>
</dbReference>
<dbReference type="PANTHER" id="PTHR34109">
    <property type="entry name" value="BNAUNNG04460D PROTEIN-RELATED"/>
    <property type="match status" value="1"/>
</dbReference>
<proteinExistence type="predicted"/>
<dbReference type="SUPFAM" id="SSF54593">
    <property type="entry name" value="Glyoxalase/Bleomycin resistance protein/Dihydroxybiphenyl dioxygenase"/>
    <property type="match status" value="1"/>
</dbReference>
<gene>
    <name evidence="2" type="ORF">V5E97_37685</name>
</gene>
<dbReference type="Pfam" id="PF00903">
    <property type="entry name" value="Glyoxalase"/>
    <property type="match status" value="1"/>
</dbReference>
<name>A0AAU7CH64_9BACT</name>